<dbReference type="Pfam" id="PF03972">
    <property type="entry name" value="MmgE_PrpD_N"/>
    <property type="match status" value="1"/>
</dbReference>
<organism evidence="4 5">
    <name type="scientific">Enterocloster asparagiformis</name>
    <dbReference type="NCBI Taxonomy" id="333367"/>
    <lineage>
        <taxon>Bacteria</taxon>
        <taxon>Bacillati</taxon>
        <taxon>Bacillota</taxon>
        <taxon>Clostridia</taxon>
        <taxon>Lachnospirales</taxon>
        <taxon>Lachnospiraceae</taxon>
        <taxon>Enterocloster</taxon>
    </lineage>
</organism>
<dbReference type="Pfam" id="PF19305">
    <property type="entry name" value="MmgE_PrpD_C"/>
    <property type="match status" value="1"/>
</dbReference>
<comment type="caution">
    <text evidence="4">The sequence shown here is derived from an EMBL/GenBank/DDBJ whole genome shotgun (WGS) entry which is preliminary data.</text>
</comment>
<name>A0A413FIM9_9FIRM</name>
<proteinExistence type="inferred from homology"/>
<dbReference type="EMBL" id="QSBM01000003">
    <property type="protein sequence ID" value="RGX31326.1"/>
    <property type="molecule type" value="Genomic_DNA"/>
</dbReference>
<dbReference type="InterPro" id="IPR042183">
    <property type="entry name" value="MmgE/PrpD_sf_1"/>
</dbReference>
<evidence type="ECO:0000256" key="1">
    <source>
        <dbReference type="ARBA" id="ARBA00006174"/>
    </source>
</evidence>
<gene>
    <name evidence="4" type="ORF">DWV29_05420</name>
</gene>
<evidence type="ECO:0000313" key="4">
    <source>
        <dbReference type="EMBL" id="RGX31326.1"/>
    </source>
</evidence>
<reference evidence="4 5" key="1">
    <citation type="submission" date="2018-08" db="EMBL/GenBank/DDBJ databases">
        <title>A genome reference for cultivated species of the human gut microbiota.</title>
        <authorList>
            <person name="Zou Y."/>
            <person name="Xue W."/>
            <person name="Luo G."/>
        </authorList>
    </citation>
    <scope>NUCLEOTIDE SEQUENCE [LARGE SCALE GENOMIC DNA]</scope>
    <source>
        <strain evidence="4 5">AF04-15</strain>
    </source>
</reference>
<protein>
    <submittedName>
        <fullName evidence="4">MmgE/PrpD family protein</fullName>
    </submittedName>
</protein>
<dbReference type="SUPFAM" id="SSF103378">
    <property type="entry name" value="2-methylcitrate dehydratase PrpD"/>
    <property type="match status" value="1"/>
</dbReference>
<feature type="domain" description="MmgE/PrpD N-terminal" evidence="2">
    <location>
        <begin position="4"/>
        <end position="248"/>
    </location>
</feature>
<dbReference type="OrthoDB" id="9791416at2"/>
<dbReference type="InterPro" id="IPR045336">
    <property type="entry name" value="MmgE_PrpD_N"/>
</dbReference>
<feature type="domain" description="MmgE/PrpD C-terminal" evidence="3">
    <location>
        <begin position="269"/>
        <end position="435"/>
    </location>
</feature>
<evidence type="ECO:0000259" key="3">
    <source>
        <dbReference type="Pfam" id="PF19305"/>
    </source>
</evidence>
<dbReference type="PANTHER" id="PTHR16943:SF8">
    <property type="entry name" value="2-METHYLCITRATE DEHYDRATASE"/>
    <property type="match status" value="1"/>
</dbReference>
<sequence>MELRDLAHFLANLETENIPEFVKKTANLCILDSVGVAIGAKENPQIQNVLRDYLEICGNKGSAHIWGTGKRVPLLTAVFMNAMMGHTLELDDVHTDSKTHIGTVVVPAAWSMAEYLGKSGDEFLLAVICGYETMARIGMALGVSAHRNLGWHVTSTAGTFGAAAACAKLLGLDEDQTVSALGLAGTQSFGTWAFLADGATNKVLHPARAAASGCEAALLAKAGMTGPEFILTAEDGGLFHNMTNEPKPEMVASGLGEKWYIMEMDNKPYPCCRSTHCTIDGTLSLRRQGLRAEDVESIQVRTYLVGNKQCGMSEGSRNPKKPVDAKFSTPFTVAAALLYGEVTLEHFQEENILRPEIQELLHKVTVETDGRFTEKYPDHWGCRVIAVCKDGRVMEQEVEDASGSVYNPLSEEQVRGKVTALIRETCGAQAEEIVAAILSLSGRSGLPVV</sequence>
<dbReference type="InterPro" id="IPR045337">
    <property type="entry name" value="MmgE_PrpD_C"/>
</dbReference>
<dbReference type="InterPro" id="IPR005656">
    <property type="entry name" value="MmgE_PrpD"/>
</dbReference>
<dbReference type="InterPro" id="IPR036148">
    <property type="entry name" value="MmgE/PrpD_sf"/>
</dbReference>
<dbReference type="PANTHER" id="PTHR16943">
    <property type="entry name" value="2-METHYLCITRATE DEHYDRATASE-RELATED"/>
    <property type="match status" value="1"/>
</dbReference>
<dbReference type="AlphaFoldDB" id="A0A413FIM9"/>
<dbReference type="RefSeq" id="WP_007717400.1">
    <property type="nucleotide sequence ID" value="NZ_JAWYJI010000130.1"/>
</dbReference>
<dbReference type="Gene3D" id="3.30.1330.120">
    <property type="entry name" value="2-methylcitrate dehydratase PrpD"/>
    <property type="match status" value="1"/>
</dbReference>
<evidence type="ECO:0000313" key="5">
    <source>
        <dbReference type="Proteomes" id="UP000283880"/>
    </source>
</evidence>
<dbReference type="Gene3D" id="1.10.4100.10">
    <property type="entry name" value="2-methylcitrate dehydratase PrpD"/>
    <property type="match status" value="1"/>
</dbReference>
<dbReference type="Proteomes" id="UP000283880">
    <property type="component" value="Unassembled WGS sequence"/>
</dbReference>
<evidence type="ECO:0000259" key="2">
    <source>
        <dbReference type="Pfam" id="PF03972"/>
    </source>
</evidence>
<accession>A0A413FIM9</accession>
<dbReference type="InterPro" id="IPR042188">
    <property type="entry name" value="MmgE/PrpD_sf_2"/>
</dbReference>
<dbReference type="GO" id="GO:0016829">
    <property type="term" value="F:lyase activity"/>
    <property type="evidence" value="ECO:0007669"/>
    <property type="project" value="InterPro"/>
</dbReference>
<comment type="similarity">
    <text evidence="1">Belongs to the PrpD family.</text>
</comment>